<gene>
    <name evidence="1" type="ORF">IM676_14435</name>
</gene>
<protein>
    <submittedName>
        <fullName evidence="1">HAD-IA family hydrolase</fullName>
    </submittedName>
</protein>
<dbReference type="GO" id="GO:0005829">
    <property type="term" value="C:cytosol"/>
    <property type="evidence" value="ECO:0007669"/>
    <property type="project" value="TreeGrafter"/>
</dbReference>
<sequence>MTHKVIIFDFDGTIADTVDALVTIANRLAGEFGYIQITPEDLALLRNFTSREIIKYSGVSMLKIPFLLKKVKGELKAKISELKPIPGISEVLATLHSQGYRLGIITSNSPENVTAFLSNNQLNHLFEFIHSGVTIFGKTTIINNVLKQKQLDPTAVIYVGDETRDIEASKKANIKVIAVTWGFNSPEALAKQEPYILINHPQELPEVIRVLDCC</sequence>
<dbReference type="EMBL" id="CP063311">
    <property type="protein sequence ID" value="QOV21900.1"/>
    <property type="molecule type" value="Genomic_DNA"/>
</dbReference>
<dbReference type="RefSeq" id="WP_200987542.1">
    <property type="nucleotide sequence ID" value="NZ_CP063311.1"/>
</dbReference>
<dbReference type="GO" id="GO:0006281">
    <property type="term" value="P:DNA repair"/>
    <property type="evidence" value="ECO:0007669"/>
    <property type="project" value="TreeGrafter"/>
</dbReference>
<proteinExistence type="predicted"/>
<dbReference type="AlphaFoldDB" id="A0A7U3NN46"/>
<reference evidence="2" key="1">
    <citation type="submission" date="2020-10" db="EMBL/GenBank/DDBJ databases">
        <title>Genome-based taxonomic classification of the species Anabaenopsis elenkinii.</title>
        <authorList>
            <person name="Delbaje E."/>
            <person name="Andreote A.P.D."/>
            <person name="Pellegrinetti T.A."/>
            <person name="Cruz R.B."/>
            <person name="Branco L.H.Z."/>
            <person name="Fiore M.F."/>
        </authorList>
    </citation>
    <scope>NUCLEOTIDE SEQUENCE [LARGE SCALE GENOMIC DNA]</scope>
    <source>
        <strain evidence="2">CCIBt3563</strain>
    </source>
</reference>
<dbReference type="Gene3D" id="1.10.150.240">
    <property type="entry name" value="Putative phosphatase, domain 2"/>
    <property type="match status" value="1"/>
</dbReference>
<dbReference type="PANTHER" id="PTHR43434">
    <property type="entry name" value="PHOSPHOGLYCOLATE PHOSPHATASE"/>
    <property type="match status" value="1"/>
</dbReference>
<evidence type="ECO:0000313" key="1">
    <source>
        <dbReference type="EMBL" id="QOV21900.1"/>
    </source>
</evidence>
<dbReference type="KEGG" id="aee:IM676_14435"/>
<name>A0A7U3NN46_9CYAN</name>
<dbReference type="Pfam" id="PF13419">
    <property type="entry name" value="HAD_2"/>
    <property type="match status" value="1"/>
</dbReference>
<dbReference type="SUPFAM" id="SSF56784">
    <property type="entry name" value="HAD-like"/>
    <property type="match status" value="1"/>
</dbReference>
<dbReference type="NCBIfam" id="TIGR01549">
    <property type="entry name" value="HAD-SF-IA-v1"/>
    <property type="match status" value="1"/>
</dbReference>
<accession>A0A7U3NN46</accession>
<dbReference type="InterPro" id="IPR036412">
    <property type="entry name" value="HAD-like_sf"/>
</dbReference>
<dbReference type="SFLD" id="SFLDG01129">
    <property type="entry name" value="C1.5:_HAD__Beta-PGM__Phosphata"/>
    <property type="match status" value="1"/>
</dbReference>
<organism evidence="1 2">
    <name type="scientific">Anabaenopsis elenkinii CCIBt3563</name>
    <dbReference type="NCBI Taxonomy" id="2779889"/>
    <lineage>
        <taxon>Bacteria</taxon>
        <taxon>Bacillati</taxon>
        <taxon>Cyanobacteriota</taxon>
        <taxon>Cyanophyceae</taxon>
        <taxon>Nostocales</taxon>
        <taxon>Nodulariaceae</taxon>
        <taxon>Anabaenopsis</taxon>
    </lineage>
</organism>
<dbReference type="SFLD" id="SFLDS00003">
    <property type="entry name" value="Haloacid_Dehalogenase"/>
    <property type="match status" value="1"/>
</dbReference>
<dbReference type="InterPro" id="IPR041492">
    <property type="entry name" value="HAD_2"/>
</dbReference>
<keyword evidence="2" id="KW-1185">Reference proteome</keyword>
<evidence type="ECO:0000313" key="2">
    <source>
        <dbReference type="Proteomes" id="UP000593846"/>
    </source>
</evidence>
<keyword evidence="1" id="KW-0378">Hydrolase</keyword>
<dbReference type="InterPro" id="IPR023198">
    <property type="entry name" value="PGP-like_dom2"/>
</dbReference>
<dbReference type="GO" id="GO:0008967">
    <property type="term" value="F:phosphoglycolate phosphatase activity"/>
    <property type="evidence" value="ECO:0007669"/>
    <property type="project" value="TreeGrafter"/>
</dbReference>
<dbReference type="InterPro" id="IPR006439">
    <property type="entry name" value="HAD-SF_hydro_IA"/>
</dbReference>
<dbReference type="Proteomes" id="UP000593846">
    <property type="component" value="Chromosome"/>
</dbReference>
<dbReference type="InterPro" id="IPR023214">
    <property type="entry name" value="HAD_sf"/>
</dbReference>
<dbReference type="InterPro" id="IPR050155">
    <property type="entry name" value="HAD-like_hydrolase_sf"/>
</dbReference>
<dbReference type="PANTHER" id="PTHR43434:SF13">
    <property type="entry name" value="PHOSPHOGLYCOLATE PHOSPHATASE"/>
    <property type="match status" value="1"/>
</dbReference>
<dbReference type="Gene3D" id="3.40.50.1000">
    <property type="entry name" value="HAD superfamily/HAD-like"/>
    <property type="match status" value="1"/>
</dbReference>